<dbReference type="Pfam" id="PF11188">
    <property type="entry name" value="DUF2975"/>
    <property type="match status" value="1"/>
</dbReference>
<keyword evidence="3" id="KW-1185">Reference proteome</keyword>
<sequence>MKFDATSPSLPQRSLAQRLRTLSLAVQVLCVVGAVAAVCMAFAPLWNAEHLLSSDYSCGSVSLLSKLTGPPTFETLQRMVLVNVPVLLVQCALLWQLWGLFAEFRAGRLFSDKALQCWQRWGWGVAALAVLQPLERAAMWVAVTLQNPPGQRILTVSLGTDDYPLILLALVFVALARVMREAARAAQENEGFV</sequence>
<name>A0ABS5E139_9BURK</name>
<feature type="transmembrane region" description="Helical" evidence="1">
    <location>
        <begin position="163"/>
        <end position="179"/>
    </location>
</feature>
<keyword evidence="1" id="KW-1133">Transmembrane helix</keyword>
<gene>
    <name evidence="2" type="ORF">KAK11_17505</name>
</gene>
<dbReference type="EMBL" id="JAGQDG010000007">
    <property type="protein sequence ID" value="MBQ0937126.1"/>
    <property type="molecule type" value="Genomic_DNA"/>
</dbReference>
<evidence type="ECO:0000256" key="1">
    <source>
        <dbReference type="SAM" id="Phobius"/>
    </source>
</evidence>
<feature type="transmembrane region" description="Helical" evidence="1">
    <location>
        <begin position="21"/>
        <end position="46"/>
    </location>
</feature>
<dbReference type="RefSeq" id="WP_210810570.1">
    <property type="nucleotide sequence ID" value="NZ_JAGQDG010000007.1"/>
</dbReference>
<keyword evidence="1" id="KW-0472">Membrane</keyword>
<evidence type="ECO:0000313" key="3">
    <source>
        <dbReference type="Proteomes" id="UP000672097"/>
    </source>
</evidence>
<feature type="transmembrane region" description="Helical" evidence="1">
    <location>
        <begin position="80"/>
        <end position="101"/>
    </location>
</feature>
<comment type="caution">
    <text evidence="2">The sequence shown here is derived from an EMBL/GenBank/DDBJ whole genome shotgun (WGS) entry which is preliminary data.</text>
</comment>
<proteinExistence type="predicted"/>
<dbReference type="InterPro" id="IPR021354">
    <property type="entry name" value="DUF2975"/>
</dbReference>
<dbReference type="Proteomes" id="UP000672097">
    <property type="component" value="Unassembled WGS sequence"/>
</dbReference>
<organism evidence="2 3">
    <name type="scientific">Ideonella paludis</name>
    <dbReference type="NCBI Taxonomy" id="1233411"/>
    <lineage>
        <taxon>Bacteria</taxon>
        <taxon>Pseudomonadati</taxon>
        <taxon>Pseudomonadota</taxon>
        <taxon>Betaproteobacteria</taxon>
        <taxon>Burkholderiales</taxon>
        <taxon>Sphaerotilaceae</taxon>
        <taxon>Ideonella</taxon>
    </lineage>
</organism>
<evidence type="ECO:0000313" key="2">
    <source>
        <dbReference type="EMBL" id="MBQ0937126.1"/>
    </source>
</evidence>
<protein>
    <submittedName>
        <fullName evidence="2">DUF2975 domain-containing protein</fullName>
    </submittedName>
</protein>
<keyword evidence="1" id="KW-0812">Transmembrane</keyword>
<accession>A0ABS5E139</accession>
<feature type="transmembrane region" description="Helical" evidence="1">
    <location>
        <begin position="121"/>
        <end position="143"/>
    </location>
</feature>
<reference evidence="2 3" key="1">
    <citation type="submission" date="2021-04" db="EMBL/GenBank/DDBJ databases">
        <title>The genome sequence of type strain Ideonella paludis KCTC 32238.</title>
        <authorList>
            <person name="Liu Y."/>
        </authorList>
    </citation>
    <scope>NUCLEOTIDE SEQUENCE [LARGE SCALE GENOMIC DNA]</scope>
    <source>
        <strain evidence="2 3">KCTC 32238</strain>
    </source>
</reference>